<dbReference type="AlphaFoldDB" id="A0AAD0KBJ1"/>
<dbReference type="Proteomes" id="UP000247118">
    <property type="component" value="Chromosome"/>
</dbReference>
<dbReference type="InterPro" id="IPR025159">
    <property type="entry name" value="AbiEi_N"/>
</dbReference>
<feature type="domain" description="DUF559" evidence="1">
    <location>
        <begin position="214"/>
        <end position="284"/>
    </location>
</feature>
<evidence type="ECO:0000313" key="3">
    <source>
        <dbReference type="EMBL" id="AWO86585.1"/>
    </source>
</evidence>
<accession>A0AAD0KBJ1</accession>
<dbReference type="KEGG" id="gta:BCM27_05740"/>
<dbReference type="InterPro" id="IPR011335">
    <property type="entry name" value="Restrct_endonuc-II-like"/>
</dbReference>
<evidence type="ECO:0000313" key="4">
    <source>
        <dbReference type="Proteomes" id="UP000247118"/>
    </source>
</evidence>
<protein>
    <submittedName>
        <fullName evidence="3">DUF559 domain-containing protein</fullName>
    </submittedName>
</protein>
<proteinExistence type="predicted"/>
<organism evidence="3 4">
    <name type="scientific">Gordonia terrae</name>
    <dbReference type="NCBI Taxonomy" id="2055"/>
    <lineage>
        <taxon>Bacteria</taxon>
        <taxon>Bacillati</taxon>
        <taxon>Actinomycetota</taxon>
        <taxon>Actinomycetes</taxon>
        <taxon>Mycobacteriales</taxon>
        <taxon>Gordoniaceae</taxon>
        <taxon>Gordonia</taxon>
    </lineage>
</organism>
<sequence>MRLPAEFRNLALGQDGVVTAADARAHGIDRSTVHRRVQAGEWISVHRSIYRLADHPETDRSRIRTATLAVGVHAVLSGLAAAWWHGIVDAPPVTPTVTALRGRHGRPVAGVRILNRALDDADVSVREGLPVTGVALSALEGALAGGVEVIDSALQQRRTTVERLVEAYGRRRRCIGAADMGALIALLETGARSAAERLAVEVMRGAGLSGWAANHPSCGYEIDFAFPDRMVAVEIDGFAFHRDAATFQRDRTRRNALIAAGWTVLNFTWGDLCDRAEYVVTTIRHATCG</sequence>
<dbReference type="Gene3D" id="3.40.960.10">
    <property type="entry name" value="VSR Endonuclease"/>
    <property type="match status" value="1"/>
</dbReference>
<dbReference type="Pfam" id="PF04480">
    <property type="entry name" value="DUF559"/>
    <property type="match status" value="1"/>
</dbReference>
<dbReference type="RefSeq" id="WP_033205365.1">
    <property type="nucleotide sequence ID" value="NZ_CABEIC010000002.1"/>
</dbReference>
<feature type="domain" description="AbiEi antitoxin N-terminal" evidence="2">
    <location>
        <begin position="9"/>
        <end position="53"/>
    </location>
</feature>
<gene>
    <name evidence="3" type="ORF">DLJ61_05790</name>
</gene>
<dbReference type="EMBL" id="CP029604">
    <property type="protein sequence ID" value="AWO86585.1"/>
    <property type="molecule type" value="Genomic_DNA"/>
</dbReference>
<dbReference type="GeneID" id="32687255"/>
<dbReference type="InterPro" id="IPR007569">
    <property type="entry name" value="DUF559"/>
</dbReference>
<reference evidence="3 4" key="1">
    <citation type="submission" date="2018-05" db="EMBL/GenBank/DDBJ databases">
        <title>Complete genome sequence of Gordonia terrae NRRL B-16283.</title>
        <authorList>
            <person name="Garlena R.A."/>
            <person name="Russell D.A."/>
            <person name="Hatfull G.F."/>
        </authorList>
    </citation>
    <scope>NUCLEOTIDE SEQUENCE [LARGE SCALE GENOMIC DNA]</scope>
    <source>
        <strain evidence="3 4">NRRL B-16283</strain>
    </source>
</reference>
<evidence type="ECO:0000259" key="1">
    <source>
        <dbReference type="Pfam" id="PF04480"/>
    </source>
</evidence>
<name>A0AAD0KBJ1_9ACTN</name>
<dbReference type="Pfam" id="PF13338">
    <property type="entry name" value="AbiEi_4"/>
    <property type="match status" value="1"/>
</dbReference>
<evidence type="ECO:0000259" key="2">
    <source>
        <dbReference type="Pfam" id="PF13338"/>
    </source>
</evidence>
<dbReference type="SUPFAM" id="SSF52980">
    <property type="entry name" value="Restriction endonuclease-like"/>
    <property type="match status" value="1"/>
</dbReference>